<feature type="chain" id="PRO_5030160134" evidence="1">
    <location>
        <begin position="19"/>
        <end position="226"/>
    </location>
</feature>
<dbReference type="EMBL" id="HBGN01023037">
    <property type="protein sequence ID" value="CAD9337276.1"/>
    <property type="molecule type" value="Transcribed_RNA"/>
</dbReference>
<evidence type="ECO:0000313" key="2">
    <source>
        <dbReference type="EMBL" id="CAD9337276.1"/>
    </source>
</evidence>
<name>A0A6U3S5Z2_9STRA</name>
<evidence type="ECO:0000256" key="1">
    <source>
        <dbReference type="SAM" id="SignalP"/>
    </source>
</evidence>
<protein>
    <submittedName>
        <fullName evidence="2">Uncharacterized protein</fullName>
    </submittedName>
</protein>
<proteinExistence type="predicted"/>
<feature type="signal peptide" evidence="1">
    <location>
        <begin position="1"/>
        <end position="18"/>
    </location>
</feature>
<reference evidence="2" key="1">
    <citation type="submission" date="2021-01" db="EMBL/GenBank/DDBJ databases">
        <authorList>
            <person name="Corre E."/>
            <person name="Pelletier E."/>
            <person name="Niang G."/>
            <person name="Scheremetjew M."/>
            <person name="Finn R."/>
            <person name="Kale V."/>
            <person name="Holt S."/>
            <person name="Cochrane G."/>
            <person name="Meng A."/>
            <person name="Brown T."/>
            <person name="Cohen L."/>
        </authorList>
    </citation>
    <scope>NUCLEOTIDE SEQUENCE</scope>
    <source>
        <strain evidence="2">Pop2</strain>
    </source>
</reference>
<dbReference type="AlphaFoldDB" id="A0A6U3S5Z2"/>
<accession>A0A6U3S5Z2</accession>
<organism evidence="2">
    <name type="scientific">Ditylum brightwellii</name>
    <dbReference type="NCBI Taxonomy" id="49249"/>
    <lineage>
        <taxon>Eukaryota</taxon>
        <taxon>Sar</taxon>
        <taxon>Stramenopiles</taxon>
        <taxon>Ochrophyta</taxon>
        <taxon>Bacillariophyta</taxon>
        <taxon>Mediophyceae</taxon>
        <taxon>Lithodesmiophycidae</taxon>
        <taxon>Lithodesmiales</taxon>
        <taxon>Lithodesmiaceae</taxon>
        <taxon>Ditylum</taxon>
    </lineage>
</organism>
<gene>
    <name evidence="2" type="ORF">DBRI1063_LOCUS14701</name>
</gene>
<keyword evidence="1" id="KW-0732">Signal</keyword>
<sequence length="226" mass="23735">MKLSTAFLVAIMASTTSAFAPSSFGVRKTTSLAIGKESNVDLGGNAWKPDSEKMGATDTGDYFPEGYDRSAEPAFQTGMMGSQNTGGGDRGPQLPGMENLGADAVIQGGIELSEDIPEGMEFIPSSVPDGTVEMNVAATSGAEYELAVAPVCMTFEDYFAAFAPGSHPSFSVEPATGRMDRRGGEPSFMTIRCVPEGRAGQLEGDLVINLPEDNSKICYKVIATSF</sequence>